<evidence type="ECO:0000313" key="3">
    <source>
        <dbReference type="WBParaSite" id="BPAG_0001084901-mRNA-1"/>
    </source>
</evidence>
<accession>A0A0N4TQH4</accession>
<dbReference type="WBParaSite" id="BPAG_0001084901-mRNA-1">
    <property type="protein sequence ID" value="BPAG_0001084901-mRNA-1"/>
    <property type="gene ID" value="BPAG_0001084901"/>
</dbReference>
<keyword evidence="2" id="KW-1185">Reference proteome</keyword>
<dbReference type="AlphaFoldDB" id="A0A0N4TQH4"/>
<dbReference type="Proteomes" id="UP000278627">
    <property type="component" value="Unassembled WGS sequence"/>
</dbReference>
<evidence type="ECO:0000313" key="1">
    <source>
        <dbReference type="EMBL" id="VDN91997.1"/>
    </source>
</evidence>
<protein>
    <submittedName>
        <fullName evidence="1 3">Uncharacterized protein</fullName>
    </submittedName>
</protein>
<evidence type="ECO:0000313" key="2">
    <source>
        <dbReference type="Proteomes" id="UP000278627"/>
    </source>
</evidence>
<sequence length="69" mass="7546">MGSTAAGATYHAYNQLIRSPSLHLSCTKSMQQCGVIEQTESGITKLSIEKYNIYLSNAATPEYFINSLV</sequence>
<organism evidence="3">
    <name type="scientific">Brugia pahangi</name>
    <name type="common">Filarial nematode worm</name>
    <dbReference type="NCBI Taxonomy" id="6280"/>
    <lineage>
        <taxon>Eukaryota</taxon>
        <taxon>Metazoa</taxon>
        <taxon>Ecdysozoa</taxon>
        <taxon>Nematoda</taxon>
        <taxon>Chromadorea</taxon>
        <taxon>Rhabditida</taxon>
        <taxon>Spirurina</taxon>
        <taxon>Spiruromorpha</taxon>
        <taxon>Filarioidea</taxon>
        <taxon>Onchocercidae</taxon>
        <taxon>Brugia</taxon>
    </lineage>
</organism>
<reference evidence="1 2" key="2">
    <citation type="submission" date="2018-11" db="EMBL/GenBank/DDBJ databases">
        <authorList>
            <consortium name="Pathogen Informatics"/>
        </authorList>
    </citation>
    <scope>NUCLEOTIDE SEQUENCE [LARGE SCALE GENOMIC DNA]</scope>
</reference>
<dbReference type="EMBL" id="UZAD01013200">
    <property type="protein sequence ID" value="VDN91997.1"/>
    <property type="molecule type" value="Genomic_DNA"/>
</dbReference>
<gene>
    <name evidence="1" type="ORF">BPAG_LOCUS10811</name>
</gene>
<reference evidence="3" key="1">
    <citation type="submission" date="2017-02" db="UniProtKB">
        <authorList>
            <consortium name="WormBaseParasite"/>
        </authorList>
    </citation>
    <scope>IDENTIFICATION</scope>
</reference>
<proteinExistence type="predicted"/>
<name>A0A0N4TQH4_BRUPA</name>